<evidence type="ECO:0000313" key="4">
    <source>
        <dbReference type="Proteomes" id="UP001562354"/>
    </source>
</evidence>
<comment type="caution">
    <text evidence="3">The sequence shown here is derived from an EMBL/GenBank/DDBJ whole genome shotgun (WGS) entry which is preliminary data.</text>
</comment>
<dbReference type="Proteomes" id="UP001562354">
    <property type="component" value="Unassembled WGS sequence"/>
</dbReference>
<feature type="region of interest" description="Disordered" evidence="1">
    <location>
        <begin position="1"/>
        <end position="33"/>
    </location>
</feature>
<dbReference type="Pfam" id="PF01266">
    <property type="entry name" value="DAO"/>
    <property type="match status" value="1"/>
</dbReference>
<evidence type="ECO:0000259" key="2">
    <source>
        <dbReference type="Pfam" id="PF01266"/>
    </source>
</evidence>
<dbReference type="PANTHER" id="PTHR13847">
    <property type="entry name" value="SARCOSINE DEHYDROGENASE-RELATED"/>
    <property type="match status" value="1"/>
</dbReference>
<dbReference type="InterPro" id="IPR006076">
    <property type="entry name" value="FAD-dep_OxRdtase"/>
</dbReference>
<evidence type="ECO:0000313" key="3">
    <source>
        <dbReference type="EMBL" id="KAL1296646.1"/>
    </source>
</evidence>
<keyword evidence="4" id="KW-1185">Reference proteome</keyword>
<dbReference type="SUPFAM" id="SSF51905">
    <property type="entry name" value="FAD/NAD(P)-binding domain"/>
    <property type="match status" value="1"/>
</dbReference>
<gene>
    <name evidence="3" type="ORF">AAFC00_000129</name>
</gene>
<name>A0ABR3P1V5_9PEZI</name>
<organism evidence="3 4">
    <name type="scientific">Neodothiora populina</name>
    <dbReference type="NCBI Taxonomy" id="2781224"/>
    <lineage>
        <taxon>Eukaryota</taxon>
        <taxon>Fungi</taxon>
        <taxon>Dikarya</taxon>
        <taxon>Ascomycota</taxon>
        <taxon>Pezizomycotina</taxon>
        <taxon>Dothideomycetes</taxon>
        <taxon>Dothideomycetidae</taxon>
        <taxon>Dothideales</taxon>
        <taxon>Dothioraceae</taxon>
        <taxon>Neodothiora</taxon>
    </lineage>
</organism>
<sequence length="502" mass="53167">MSTSSNTRPSPPSTATTSTLPSPNPTKSFWHAEPSPLLLGHRSTRELPKNADVVVIGSGITGASAAWHLLNDNGKQEGSDCGEGFAGLDVVMLEAREACWGATGRNGGHCQPIIYQHAQDPSIGHFELANLEAIKSLCQKLNIDCELHVQPGVRALYSQADVDAAAASLESLERLDAGLAKHARLVTDASELQDLRIPTATGAIVSDTAARLWPYKFVAHILETLLTSPTLPGGGAFNLQTHTPATSIDPSPSTPQSWIITTPRGTITAKKVILATNAYTSYLLRDYSDLIVPVRGQMSSLLPPPSLSGPANRTKTSFGFLGPAQDDYLIQRDSRPRGGGSEQLLYGGGRSQGFSMGVSDDSAIGAETAVYLRTALNTLLGLGGDSKEEMTATHEWTGIMGFSRDDKPFVGPLPHRDGLFLSAGYTGHGMPNAWLCGRAVAGMVLGVLSGGKSTEGVVADAVRDGGLPRAYLPHEERVAGARLADTVEVQDRLCGYKAEFME</sequence>
<feature type="domain" description="FAD dependent oxidoreductase" evidence="2">
    <location>
        <begin position="52"/>
        <end position="441"/>
    </location>
</feature>
<accession>A0ABR3P1V5</accession>
<dbReference type="Gene3D" id="3.30.9.10">
    <property type="entry name" value="D-Amino Acid Oxidase, subunit A, domain 2"/>
    <property type="match status" value="1"/>
</dbReference>
<dbReference type="EMBL" id="JBFMKM010000018">
    <property type="protein sequence ID" value="KAL1296646.1"/>
    <property type="molecule type" value="Genomic_DNA"/>
</dbReference>
<evidence type="ECO:0000256" key="1">
    <source>
        <dbReference type="SAM" id="MobiDB-lite"/>
    </source>
</evidence>
<dbReference type="InterPro" id="IPR036188">
    <property type="entry name" value="FAD/NAD-bd_sf"/>
</dbReference>
<dbReference type="RefSeq" id="XP_069196328.1">
    <property type="nucleotide sequence ID" value="XM_069340485.1"/>
</dbReference>
<protein>
    <recommendedName>
        <fullName evidence="2">FAD dependent oxidoreductase domain-containing protein</fullName>
    </recommendedName>
</protein>
<proteinExistence type="predicted"/>
<dbReference type="GeneID" id="95973832"/>
<feature type="compositionally biased region" description="Low complexity" evidence="1">
    <location>
        <begin position="1"/>
        <end position="21"/>
    </location>
</feature>
<dbReference type="Gene3D" id="3.50.50.60">
    <property type="entry name" value="FAD/NAD(P)-binding domain"/>
    <property type="match status" value="1"/>
</dbReference>
<reference evidence="3 4" key="1">
    <citation type="submission" date="2024-07" db="EMBL/GenBank/DDBJ databases">
        <title>Draft sequence of the Neodothiora populina.</title>
        <authorList>
            <person name="Drown D.D."/>
            <person name="Schuette U.S."/>
            <person name="Buechlein A.B."/>
            <person name="Rusch D.R."/>
            <person name="Winton L.W."/>
            <person name="Adams G.A."/>
        </authorList>
    </citation>
    <scope>NUCLEOTIDE SEQUENCE [LARGE SCALE GENOMIC DNA]</scope>
    <source>
        <strain evidence="3 4">CPC 39397</strain>
    </source>
</reference>
<dbReference type="PANTHER" id="PTHR13847:SF129">
    <property type="entry name" value="FAD DEPENDENT OXIDOREDUCTASE"/>
    <property type="match status" value="1"/>
</dbReference>